<dbReference type="AlphaFoldDB" id="A0A9Q8QII6"/>
<evidence type="ECO:0000313" key="7">
    <source>
        <dbReference type="EMBL" id="UNI19454.1"/>
    </source>
</evidence>
<dbReference type="GO" id="GO:0019464">
    <property type="term" value="P:glycine decarboxylation via glycine cleavage system"/>
    <property type="evidence" value="ECO:0007669"/>
    <property type="project" value="UniProtKB-UniRule"/>
</dbReference>
<comment type="subunit">
    <text evidence="4">The glycine cleavage system is composed of four proteins: P, T, L and H.</text>
</comment>
<evidence type="ECO:0000256" key="2">
    <source>
        <dbReference type="ARBA" id="ARBA00022823"/>
    </source>
</evidence>
<dbReference type="Gene3D" id="2.40.50.100">
    <property type="match status" value="1"/>
</dbReference>
<comment type="cofactor">
    <cofactor evidence="4">
        <name>(R)-lipoate</name>
        <dbReference type="ChEBI" id="CHEBI:83088"/>
    </cofactor>
    <text evidence="4">Binds 1 lipoyl cofactor covalently.</text>
</comment>
<dbReference type="Pfam" id="PF01597">
    <property type="entry name" value="GCV_H"/>
    <property type="match status" value="1"/>
</dbReference>
<dbReference type="InterPro" id="IPR011053">
    <property type="entry name" value="Single_hybrid_motif"/>
</dbReference>
<dbReference type="PROSITE" id="PS50968">
    <property type="entry name" value="BIOTINYL_LIPOYL"/>
    <property type="match status" value="1"/>
</dbReference>
<dbReference type="Proteomes" id="UP000829364">
    <property type="component" value="Chromosome 5"/>
</dbReference>
<comment type="function">
    <text evidence="4">The H protein shuttles the methylamine group of glycine from the P protein to the T protein.</text>
</comment>
<dbReference type="GO" id="GO:0005960">
    <property type="term" value="C:glycine cleavage complex"/>
    <property type="evidence" value="ECO:0007669"/>
    <property type="project" value="UniProtKB-UniRule"/>
</dbReference>
<dbReference type="InterPro" id="IPR033753">
    <property type="entry name" value="GCV_H/Fam206"/>
</dbReference>
<evidence type="ECO:0000256" key="5">
    <source>
        <dbReference type="SAM" id="MobiDB-lite"/>
    </source>
</evidence>
<feature type="compositionally biased region" description="Low complexity" evidence="5">
    <location>
        <begin position="84"/>
        <end position="95"/>
    </location>
</feature>
<evidence type="ECO:0000256" key="3">
    <source>
        <dbReference type="PIRSR" id="PIRSR617453-50"/>
    </source>
</evidence>
<comment type="subcellular location">
    <subcellularLocation>
        <location evidence="4">Mitochondrion</location>
    </subcellularLocation>
</comment>
<evidence type="ECO:0000256" key="4">
    <source>
        <dbReference type="RuleBase" id="RU364055"/>
    </source>
</evidence>
<dbReference type="GO" id="GO:0009249">
    <property type="term" value="P:protein lipoylation"/>
    <property type="evidence" value="ECO:0007669"/>
    <property type="project" value="TreeGrafter"/>
</dbReference>
<organism evidence="7 8">
    <name type="scientific">Purpureocillium takamizusanense</name>
    <dbReference type="NCBI Taxonomy" id="2060973"/>
    <lineage>
        <taxon>Eukaryota</taxon>
        <taxon>Fungi</taxon>
        <taxon>Dikarya</taxon>
        <taxon>Ascomycota</taxon>
        <taxon>Pezizomycotina</taxon>
        <taxon>Sordariomycetes</taxon>
        <taxon>Hypocreomycetidae</taxon>
        <taxon>Hypocreales</taxon>
        <taxon>Ophiocordycipitaceae</taxon>
        <taxon>Purpureocillium</taxon>
    </lineage>
</organism>
<dbReference type="EMBL" id="CP086358">
    <property type="protein sequence ID" value="UNI19454.1"/>
    <property type="molecule type" value="Genomic_DNA"/>
</dbReference>
<dbReference type="SUPFAM" id="SSF51230">
    <property type="entry name" value="Single hybrid motif"/>
    <property type="match status" value="1"/>
</dbReference>
<dbReference type="CDD" id="cd06848">
    <property type="entry name" value="GCS_H"/>
    <property type="match status" value="1"/>
</dbReference>
<keyword evidence="4" id="KW-0809">Transit peptide</keyword>
<gene>
    <name evidence="7" type="primary">GCV3</name>
    <name evidence="7" type="ORF">JDV02_005636</name>
</gene>
<reference evidence="7" key="1">
    <citation type="submission" date="2021-11" db="EMBL/GenBank/DDBJ databases">
        <title>Purpureocillium_takamizusanense_genome.</title>
        <authorList>
            <person name="Nguyen N.-H."/>
        </authorList>
    </citation>
    <scope>NUCLEOTIDE SEQUENCE</scope>
    <source>
        <strain evidence="7">PT3</strain>
    </source>
</reference>
<feature type="region of interest" description="Disordered" evidence="5">
    <location>
        <begin position="58"/>
        <end position="106"/>
    </location>
</feature>
<dbReference type="HAMAP" id="MF_00272">
    <property type="entry name" value="GcvH"/>
    <property type="match status" value="1"/>
</dbReference>
<dbReference type="NCBIfam" id="TIGR00527">
    <property type="entry name" value="gcvH"/>
    <property type="match status" value="1"/>
</dbReference>
<name>A0A9Q8QII6_9HYPO</name>
<keyword evidence="2 3" id="KW-0450">Lipoyl</keyword>
<feature type="domain" description="Lipoyl-binding" evidence="6">
    <location>
        <begin position="169"/>
        <end position="257"/>
    </location>
</feature>
<dbReference type="GeneID" id="72067585"/>
<dbReference type="PANTHER" id="PTHR11715:SF3">
    <property type="entry name" value="GLYCINE CLEAVAGE SYSTEM H PROTEIN-RELATED"/>
    <property type="match status" value="1"/>
</dbReference>
<accession>A0A9Q8QII6</accession>
<evidence type="ECO:0000259" key="6">
    <source>
        <dbReference type="PROSITE" id="PS50968"/>
    </source>
</evidence>
<keyword evidence="4" id="KW-0496">Mitochondrion</keyword>
<dbReference type="PANTHER" id="PTHR11715">
    <property type="entry name" value="GLYCINE CLEAVAGE SYSTEM H PROTEIN"/>
    <property type="match status" value="1"/>
</dbReference>
<evidence type="ECO:0000313" key="8">
    <source>
        <dbReference type="Proteomes" id="UP000829364"/>
    </source>
</evidence>
<dbReference type="InterPro" id="IPR000089">
    <property type="entry name" value="Biotin_lipoyl"/>
</dbReference>
<dbReference type="NCBIfam" id="NF002270">
    <property type="entry name" value="PRK01202.1"/>
    <property type="match status" value="1"/>
</dbReference>
<dbReference type="GO" id="GO:0005739">
    <property type="term" value="C:mitochondrion"/>
    <property type="evidence" value="ECO:0007669"/>
    <property type="project" value="UniProtKB-SubCell"/>
</dbReference>
<dbReference type="InterPro" id="IPR017453">
    <property type="entry name" value="GCV_H_sub"/>
</dbReference>
<sequence>MREQAPKSKRGLQRVTEPDVGGQPPPTAWHGSPTLPHATEYFVATYPISSRARAHTSSLSLSSPLPPHDKSYSSSTLPVQPHDSSSSSLPLARPLRSSHRPPSSPAMAASIVCSSLRAAARPAAMRLAAPCRAAAAATPFRRFTTSRMSLVRKYTKDHEWVDLSADGKTGVIGISTYAAEQLGDVVYVELPEAPASDFVDQGDAIGAVESVKSASDINAPVRCKVVAANQLLEEKPATINQVPEDDSNGGGWIVRVEVDEEGARQVGELMDAEAYKAFIEE</sequence>
<dbReference type="KEGG" id="ptkz:JDV02_005636"/>
<dbReference type="OrthoDB" id="10264154at2759"/>
<feature type="region of interest" description="Disordered" evidence="5">
    <location>
        <begin position="1"/>
        <end position="34"/>
    </location>
</feature>
<proteinExistence type="inferred from homology"/>
<evidence type="ECO:0000256" key="1">
    <source>
        <dbReference type="ARBA" id="ARBA00009249"/>
    </source>
</evidence>
<keyword evidence="8" id="KW-1185">Reference proteome</keyword>
<comment type="similarity">
    <text evidence="1 4">Belongs to the GcvH family.</text>
</comment>
<feature type="modified residue" description="N6-lipoyllysine" evidence="3">
    <location>
        <position position="212"/>
    </location>
</feature>
<protein>
    <recommendedName>
        <fullName evidence="4">Glycine cleavage system H protein</fullName>
    </recommendedName>
</protein>
<dbReference type="RefSeq" id="XP_047842935.1">
    <property type="nucleotide sequence ID" value="XM_047986951.1"/>
</dbReference>
<dbReference type="InterPro" id="IPR002930">
    <property type="entry name" value="GCV_H"/>
</dbReference>